<evidence type="ECO:0000313" key="1">
    <source>
        <dbReference type="EMBL" id="KAA8496231.1"/>
    </source>
</evidence>
<name>A0A5J4YXC5_PORPP</name>
<proteinExistence type="predicted"/>
<evidence type="ECO:0000313" key="2">
    <source>
        <dbReference type="Proteomes" id="UP000324585"/>
    </source>
</evidence>
<dbReference type="Gene3D" id="3.90.190.10">
    <property type="entry name" value="Protein tyrosine phosphatase superfamily"/>
    <property type="match status" value="1"/>
</dbReference>
<dbReference type="EMBL" id="VRMN01000003">
    <property type="protein sequence ID" value="KAA8496231.1"/>
    <property type="molecule type" value="Genomic_DNA"/>
</dbReference>
<organism evidence="1 2">
    <name type="scientific">Porphyridium purpureum</name>
    <name type="common">Red alga</name>
    <name type="synonym">Porphyridium cruentum</name>
    <dbReference type="NCBI Taxonomy" id="35688"/>
    <lineage>
        <taxon>Eukaryota</taxon>
        <taxon>Rhodophyta</taxon>
        <taxon>Bangiophyceae</taxon>
        <taxon>Porphyridiales</taxon>
        <taxon>Porphyridiaceae</taxon>
        <taxon>Porphyridium</taxon>
    </lineage>
</organism>
<dbReference type="SUPFAM" id="SSF52799">
    <property type="entry name" value="(Phosphotyrosine protein) phosphatases II"/>
    <property type="match status" value="1"/>
</dbReference>
<comment type="caution">
    <text evidence="1">The sequence shown here is derived from an EMBL/GenBank/DDBJ whole genome shotgun (WGS) entry which is preliminary data.</text>
</comment>
<keyword evidence="2" id="KW-1185">Reference proteome</keyword>
<dbReference type="InterPro" id="IPR029021">
    <property type="entry name" value="Prot-tyrosine_phosphatase-like"/>
</dbReference>
<protein>
    <submittedName>
        <fullName evidence="1">Tyrosine-protein phosphatase</fullName>
    </submittedName>
</protein>
<dbReference type="GO" id="GO:0004721">
    <property type="term" value="F:phosphoprotein phosphatase activity"/>
    <property type="evidence" value="ECO:0007669"/>
    <property type="project" value="InterPro"/>
</dbReference>
<dbReference type="Proteomes" id="UP000324585">
    <property type="component" value="Unassembled WGS sequence"/>
</dbReference>
<sequence>MYKTVLRAAVEVANMTAPVHVPQAVLAFGVAMAGQKAAPRLFNFRDVADSVPEIARGRLFRAANASGALAQKYRVGSIVDLRRPEERVRLDRSMQSLYVGTVDALPSAASDGPAPPCSRAHPSTVCIHVPILNSKRRFMVALLAALSWYDRVRLVLTMLWNLVTRPQDVSLVVREHVNRMGLFGLNVFMLQYFQGSILEALETIQTQFEVDQSVLITCSAGKDRTGLLVALTLGCAGVPHGSIVRDYALSGRIEQEHPAYFHALCAAFASEGLDPDHWARAPASCMEQTLQFIDDTYGSVISPKVTDLNRGERRVLAPPHVRDLLVSCLAGSNPAVSVLQGRELNLFWQVAKNVGMDDMSDVGASRGVMKMLAARATYSICTLQ</sequence>
<reference evidence="2" key="1">
    <citation type="journal article" date="2019" name="Nat. Commun.">
        <title>Expansion of phycobilisome linker gene families in mesophilic red algae.</title>
        <authorList>
            <person name="Lee J."/>
            <person name="Kim D."/>
            <person name="Bhattacharya D."/>
            <person name="Yoon H.S."/>
        </authorList>
    </citation>
    <scope>NUCLEOTIDE SEQUENCE [LARGE SCALE GENOMIC DNA]</scope>
    <source>
        <strain evidence="2">CCMP 1328</strain>
    </source>
</reference>
<dbReference type="InterPro" id="IPR026893">
    <property type="entry name" value="Tyr/Ser_Pase_IphP-type"/>
</dbReference>
<dbReference type="OMA" id="QFIDERY"/>
<gene>
    <name evidence="1" type="ORF">FVE85_2386</name>
</gene>
<dbReference type="Pfam" id="PF13350">
    <property type="entry name" value="Y_phosphatase3"/>
    <property type="match status" value="1"/>
</dbReference>
<dbReference type="OrthoDB" id="9988524at2759"/>
<accession>A0A5J4YXC5</accession>
<dbReference type="AlphaFoldDB" id="A0A5J4YXC5"/>